<feature type="domain" description="Rhodopsin" evidence="8">
    <location>
        <begin position="5"/>
        <end position="235"/>
    </location>
</feature>
<feature type="transmembrane region" description="Helical" evidence="7">
    <location>
        <begin position="12"/>
        <end position="31"/>
    </location>
</feature>
<organism evidence="9 10">
    <name type="scientific">Pseudopithomyces chartarum</name>
    <dbReference type="NCBI Taxonomy" id="1892770"/>
    <lineage>
        <taxon>Eukaryota</taxon>
        <taxon>Fungi</taxon>
        <taxon>Dikarya</taxon>
        <taxon>Ascomycota</taxon>
        <taxon>Pezizomycotina</taxon>
        <taxon>Dothideomycetes</taxon>
        <taxon>Pleosporomycetidae</taxon>
        <taxon>Pleosporales</taxon>
        <taxon>Massarineae</taxon>
        <taxon>Didymosphaeriaceae</taxon>
        <taxon>Pseudopithomyces</taxon>
    </lineage>
</organism>
<comment type="similarity">
    <text evidence="5">Belongs to the SAT4 family.</text>
</comment>
<evidence type="ECO:0000256" key="3">
    <source>
        <dbReference type="ARBA" id="ARBA00022989"/>
    </source>
</evidence>
<evidence type="ECO:0000256" key="2">
    <source>
        <dbReference type="ARBA" id="ARBA00022692"/>
    </source>
</evidence>
<feature type="transmembrane region" description="Helical" evidence="7">
    <location>
        <begin position="180"/>
        <end position="199"/>
    </location>
</feature>
<evidence type="ECO:0000256" key="1">
    <source>
        <dbReference type="ARBA" id="ARBA00004141"/>
    </source>
</evidence>
<protein>
    <recommendedName>
        <fullName evidence="8">Rhodopsin domain-containing protein</fullName>
    </recommendedName>
</protein>
<comment type="subcellular location">
    <subcellularLocation>
        <location evidence="1">Membrane</location>
        <topology evidence="1">Multi-pass membrane protein</topology>
    </subcellularLocation>
</comment>
<dbReference type="PANTHER" id="PTHR33048:SF2">
    <property type="entry name" value="SRPK"/>
    <property type="match status" value="1"/>
</dbReference>
<dbReference type="AlphaFoldDB" id="A0AAN6M0D6"/>
<evidence type="ECO:0000259" key="8">
    <source>
        <dbReference type="Pfam" id="PF20684"/>
    </source>
</evidence>
<proteinExistence type="inferred from homology"/>
<name>A0AAN6M0D6_9PLEO</name>
<dbReference type="Proteomes" id="UP001280581">
    <property type="component" value="Unassembled WGS sequence"/>
</dbReference>
<keyword evidence="2 7" id="KW-0812">Transmembrane</keyword>
<comment type="caution">
    <text evidence="9">The sequence shown here is derived from an EMBL/GenBank/DDBJ whole genome shotgun (WGS) entry which is preliminary data.</text>
</comment>
<feature type="transmembrane region" description="Helical" evidence="7">
    <location>
        <begin position="97"/>
        <end position="124"/>
    </location>
</feature>
<evidence type="ECO:0000256" key="4">
    <source>
        <dbReference type="ARBA" id="ARBA00023136"/>
    </source>
</evidence>
<feature type="transmembrane region" description="Helical" evidence="7">
    <location>
        <begin position="64"/>
        <end position="85"/>
    </location>
</feature>
<evidence type="ECO:0000256" key="6">
    <source>
        <dbReference type="SAM" id="MobiDB-lite"/>
    </source>
</evidence>
<keyword evidence="10" id="KW-1185">Reference proteome</keyword>
<dbReference type="InterPro" id="IPR049326">
    <property type="entry name" value="Rhodopsin_dom_fungi"/>
</dbReference>
<evidence type="ECO:0000313" key="9">
    <source>
        <dbReference type="EMBL" id="KAK3208689.1"/>
    </source>
</evidence>
<dbReference type="Pfam" id="PF20684">
    <property type="entry name" value="Fung_rhodopsin"/>
    <property type="match status" value="1"/>
</dbReference>
<gene>
    <name evidence="9" type="ORF">GRF29_77g1596119</name>
</gene>
<dbReference type="EMBL" id="WVTA01000007">
    <property type="protein sequence ID" value="KAK3208689.1"/>
    <property type="molecule type" value="Genomic_DNA"/>
</dbReference>
<accession>A0AAN6M0D6</accession>
<sequence length="318" mass="35815">MVGIRNLDYDDYIMPVAWLFFTAMSIMAHIVSQSGDNANMTDEYRKNISAAEASMRIRGSKAFIVGWFTYTGMLWTLKICMLAFFRRVTSGLSSAKFIKPIFYAVIVSWLVNIILFVSACRPFHQYWQIYPDPGKHCTPENPAFYITVLSVNLITDLCIVAVPIPMLLQAQLPLSRKIMLFLLLCAGVFVMIAAILRVVFVFKNADAATPAIWACRETLVAMLVSNAPLIRPMLSARWWRGEYSNNSKPRSSGYPTISGNHKGHIELESQESNSAHIYSSSGKHEDDSSSTEHIVQPKDMMGIRVQRNIDIVSNKSTR</sequence>
<keyword evidence="4 7" id="KW-0472">Membrane</keyword>
<feature type="region of interest" description="Disordered" evidence="6">
    <location>
        <begin position="276"/>
        <end position="295"/>
    </location>
</feature>
<evidence type="ECO:0000313" key="10">
    <source>
        <dbReference type="Proteomes" id="UP001280581"/>
    </source>
</evidence>
<keyword evidence="3 7" id="KW-1133">Transmembrane helix</keyword>
<reference evidence="9 10" key="1">
    <citation type="submission" date="2021-02" db="EMBL/GenBank/DDBJ databases">
        <title>Genome assembly of Pseudopithomyces chartarum.</title>
        <authorList>
            <person name="Jauregui R."/>
            <person name="Singh J."/>
            <person name="Voisey C."/>
        </authorList>
    </citation>
    <scope>NUCLEOTIDE SEQUENCE [LARGE SCALE GENOMIC DNA]</scope>
    <source>
        <strain evidence="9 10">AGR01</strain>
    </source>
</reference>
<evidence type="ECO:0000256" key="7">
    <source>
        <dbReference type="SAM" id="Phobius"/>
    </source>
</evidence>
<evidence type="ECO:0000256" key="5">
    <source>
        <dbReference type="ARBA" id="ARBA00038359"/>
    </source>
</evidence>
<dbReference type="PANTHER" id="PTHR33048">
    <property type="entry name" value="PTH11-LIKE INTEGRAL MEMBRANE PROTEIN (AFU_ORTHOLOGUE AFUA_5G11245)"/>
    <property type="match status" value="1"/>
</dbReference>
<dbReference type="InterPro" id="IPR052337">
    <property type="entry name" value="SAT4-like"/>
</dbReference>
<dbReference type="GO" id="GO:0016020">
    <property type="term" value="C:membrane"/>
    <property type="evidence" value="ECO:0007669"/>
    <property type="project" value="UniProtKB-SubCell"/>
</dbReference>
<feature type="transmembrane region" description="Helical" evidence="7">
    <location>
        <begin position="144"/>
        <end position="168"/>
    </location>
</feature>